<evidence type="ECO:0008006" key="9">
    <source>
        <dbReference type="Google" id="ProtNLM"/>
    </source>
</evidence>
<evidence type="ECO:0000256" key="1">
    <source>
        <dbReference type="ARBA" id="ARBA00004651"/>
    </source>
</evidence>
<feature type="transmembrane region" description="Helical" evidence="6">
    <location>
        <begin position="397"/>
        <end position="417"/>
    </location>
</feature>
<gene>
    <name evidence="7" type="ORF">IAC18_05150</name>
</gene>
<feature type="transmembrane region" description="Helical" evidence="6">
    <location>
        <begin position="195"/>
        <end position="220"/>
    </location>
</feature>
<sequence length="447" mass="46817">MSERRAGELRRNDFFLSRVYGKYLAASVLSMLATSVSGLIDTVLSGQFLGEDGLAAMSLAGSVGLVYFTVGAVIGMGGSIVGNLAIGRADYKRYRELFTLTTLAMAAASLVMTALGLAFLDELVAALGGEGRVGEYTRDYLYWYILGGACTLFIYVPINFCKMDGLPRAASFLFILSSGLNVAFTWLFMSPACGLGIAGAAAGTQLSMGISVAVGVYILAKRAKNTRFISLRGVRIWRSLGEILLSGSPNGCNNLFNALKLMLINSLILGLGQQAYLASFSLIKSVSDLVTGVVNGVAGALMPIVGVYFGERDWGSIHGVCRRAARTGGIITAAFALGAALLSGALCALFNITEPAAAEAARRGLACLAASFVFGFANLMCVGYFNTVRRPVLSNLILGLRTLVCLAPCALLLSRALGIDGVWLALVAADALTSLVLLAAVCAIRRG</sequence>
<feature type="transmembrane region" description="Helical" evidence="6">
    <location>
        <begin position="20"/>
        <end position="40"/>
    </location>
</feature>
<feature type="transmembrane region" description="Helical" evidence="6">
    <location>
        <begin position="263"/>
        <end position="283"/>
    </location>
</feature>
<dbReference type="PANTHER" id="PTHR43823">
    <property type="entry name" value="SPORULATION PROTEIN YKVU"/>
    <property type="match status" value="1"/>
</dbReference>
<feature type="transmembrane region" description="Helical" evidence="6">
    <location>
        <begin position="60"/>
        <end position="85"/>
    </location>
</feature>
<evidence type="ECO:0000256" key="6">
    <source>
        <dbReference type="SAM" id="Phobius"/>
    </source>
</evidence>
<evidence type="ECO:0000256" key="4">
    <source>
        <dbReference type="ARBA" id="ARBA00022989"/>
    </source>
</evidence>
<evidence type="ECO:0000256" key="5">
    <source>
        <dbReference type="ARBA" id="ARBA00023136"/>
    </source>
</evidence>
<dbReference type="InterPro" id="IPR051327">
    <property type="entry name" value="MATE_MepA_subfamily"/>
</dbReference>
<organism evidence="7 8">
    <name type="scientific">Candidatus Scatomorpha merdipullorum</name>
    <dbReference type="NCBI Taxonomy" id="2840927"/>
    <lineage>
        <taxon>Bacteria</taxon>
        <taxon>Bacillati</taxon>
        <taxon>Bacillota</taxon>
        <taxon>Clostridia</taxon>
        <taxon>Eubacteriales</taxon>
        <taxon>Candidatus Scatomorpha</taxon>
    </lineage>
</organism>
<protein>
    <recommendedName>
        <fullName evidence="9">Multidrug resistance protein NorM</fullName>
    </recommendedName>
</protein>
<feature type="transmembrane region" description="Helical" evidence="6">
    <location>
        <begin position="423"/>
        <end position="444"/>
    </location>
</feature>
<comment type="subcellular location">
    <subcellularLocation>
        <location evidence="1">Cell membrane</location>
        <topology evidence="1">Multi-pass membrane protein</topology>
    </subcellularLocation>
</comment>
<keyword evidence="5 6" id="KW-0472">Membrane</keyword>
<dbReference type="EMBL" id="DVJK01000142">
    <property type="protein sequence ID" value="HIS66932.1"/>
    <property type="molecule type" value="Genomic_DNA"/>
</dbReference>
<dbReference type="Pfam" id="PF01554">
    <property type="entry name" value="MatE"/>
    <property type="match status" value="2"/>
</dbReference>
<evidence type="ECO:0000313" key="7">
    <source>
        <dbReference type="EMBL" id="HIS66932.1"/>
    </source>
</evidence>
<reference evidence="7" key="2">
    <citation type="journal article" date="2021" name="PeerJ">
        <title>Extensive microbial diversity within the chicken gut microbiome revealed by metagenomics and culture.</title>
        <authorList>
            <person name="Gilroy R."/>
            <person name="Ravi A."/>
            <person name="Getino M."/>
            <person name="Pursley I."/>
            <person name="Horton D.L."/>
            <person name="Alikhan N.F."/>
            <person name="Baker D."/>
            <person name="Gharbi K."/>
            <person name="Hall N."/>
            <person name="Watson M."/>
            <person name="Adriaenssens E.M."/>
            <person name="Foster-Nyarko E."/>
            <person name="Jarju S."/>
            <person name="Secka A."/>
            <person name="Antonio M."/>
            <person name="Oren A."/>
            <person name="Chaudhuri R.R."/>
            <person name="La Ragione R."/>
            <person name="Hildebrand F."/>
            <person name="Pallen M.J."/>
        </authorList>
    </citation>
    <scope>NUCLEOTIDE SEQUENCE</scope>
    <source>
        <strain evidence="7">ChiHjej10B9-9673</strain>
    </source>
</reference>
<dbReference type="PANTHER" id="PTHR43823:SF3">
    <property type="entry name" value="MULTIDRUG EXPORT PROTEIN MEPA"/>
    <property type="match status" value="1"/>
</dbReference>
<evidence type="ECO:0000313" key="8">
    <source>
        <dbReference type="Proteomes" id="UP000824001"/>
    </source>
</evidence>
<dbReference type="InterPro" id="IPR002528">
    <property type="entry name" value="MATE_fam"/>
</dbReference>
<keyword evidence="3 6" id="KW-0812">Transmembrane</keyword>
<dbReference type="AlphaFoldDB" id="A0A9D1FD63"/>
<dbReference type="Proteomes" id="UP000824001">
    <property type="component" value="Unassembled WGS sequence"/>
</dbReference>
<feature type="transmembrane region" description="Helical" evidence="6">
    <location>
        <begin position="170"/>
        <end position="189"/>
    </location>
</feature>
<accession>A0A9D1FD63</accession>
<proteinExistence type="predicted"/>
<feature type="transmembrane region" description="Helical" evidence="6">
    <location>
        <begin position="140"/>
        <end position="158"/>
    </location>
</feature>
<feature type="transmembrane region" description="Helical" evidence="6">
    <location>
        <begin position="97"/>
        <end position="120"/>
    </location>
</feature>
<dbReference type="GO" id="GO:0005886">
    <property type="term" value="C:plasma membrane"/>
    <property type="evidence" value="ECO:0007669"/>
    <property type="project" value="UniProtKB-SubCell"/>
</dbReference>
<comment type="caution">
    <text evidence="7">The sequence shown here is derived from an EMBL/GenBank/DDBJ whole genome shotgun (WGS) entry which is preliminary data.</text>
</comment>
<dbReference type="GO" id="GO:0042910">
    <property type="term" value="F:xenobiotic transmembrane transporter activity"/>
    <property type="evidence" value="ECO:0007669"/>
    <property type="project" value="InterPro"/>
</dbReference>
<keyword evidence="4 6" id="KW-1133">Transmembrane helix</keyword>
<feature type="transmembrane region" description="Helical" evidence="6">
    <location>
        <begin position="330"/>
        <end position="351"/>
    </location>
</feature>
<feature type="transmembrane region" description="Helical" evidence="6">
    <location>
        <begin position="363"/>
        <end position="385"/>
    </location>
</feature>
<name>A0A9D1FD63_9FIRM</name>
<dbReference type="GO" id="GO:0015297">
    <property type="term" value="F:antiporter activity"/>
    <property type="evidence" value="ECO:0007669"/>
    <property type="project" value="InterPro"/>
</dbReference>
<feature type="non-terminal residue" evidence="7">
    <location>
        <position position="447"/>
    </location>
</feature>
<evidence type="ECO:0000256" key="3">
    <source>
        <dbReference type="ARBA" id="ARBA00022692"/>
    </source>
</evidence>
<feature type="transmembrane region" description="Helical" evidence="6">
    <location>
        <begin position="289"/>
        <end position="309"/>
    </location>
</feature>
<keyword evidence="2" id="KW-1003">Cell membrane</keyword>
<reference evidence="7" key="1">
    <citation type="submission" date="2020-10" db="EMBL/GenBank/DDBJ databases">
        <authorList>
            <person name="Gilroy R."/>
        </authorList>
    </citation>
    <scope>NUCLEOTIDE SEQUENCE</scope>
    <source>
        <strain evidence="7">ChiHjej10B9-9673</strain>
    </source>
</reference>
<evidence type="ECO:0000256" key="2">
    <source>
        <dbReference type="ARBA" id="ARBA00022475"/>
    </source>
</evidence>